<dbReference type="Gene3D" id="1.20.58.900">
    <property type="match status" value="1"/>
</dbReference>
<dbReference type="Gene3D" id="1.10.472.80">
    <property type="entry name" value="Ypt/Rab-GAP domain of gyp1p, domain 3"/>
    <property type="match status" value="1"/>
</dbReference>
<dbReference type="FunFam" id="2.30.29.230:FF:000001">
    <property type="entry name" value="Small G protein signaling modulator 2"/>
    <property type="match status" value="1"/>
</dbReference>
<dbReference type="FunFam" id="1.10.472.80:FF:000004">
    <property type="entry name" value="Small G protein signaling modulator 1"/>
    <property type="match status" value="1"/>
</dbReference>
<comment type="subcellular location">
    <subcellularLocation>
        <location evidence="1">Cytoplasm</location>
    </subcellularLocation>
</comment>
<evidence type="ECO:0000313" key="9">
    <source>
        <dbReference type="Proteomes" id="UP001501920"/>
    </source>
</evidence>
<dbReference type="CDD" id="cd15784">
    <property type="entry name" value="PH_RUTBC"/>
    <property type="match status" value="1"/>
</dbReference>
<dbReference type="InterPro" id="IPR000195">
    <property type="entry name" value="Rab-GAP-TBC_dom"/>
</dbReference>
<keyword evidence="9" id="KW-1185">Reference proteome</keyword>
<reference evidence="8" key="2">
    <citation type="submission" date="2025-08" db="UniProtKB">
        <authorList>
            <consortium name="Ensembl"/>
        </authorList>
    </citation>
    <scope>IDENTIFICATION</scope>
</reference>
<dbReference type="InterPro" id="IPR021935">
    <property type="entry name" value="SGSM1/2_RBD"/>
</dbReference>
<dbReference type="Pfam" id="PF12068">
    <property type="entry name" value="PH_RBD"/>
    <property type="match status" value="1"/>
</dbReference>
<protein>
    <recommendedName>
        <fullName evidence="10">Small G protein signaling modulator 1b</fullName>
    </recommendedName>
</protein>
<keyword evidence="2" id="KW-0343">GTPase activation</keyword>
<dbReference type="GO" id="GO:0031410">
    <property type="term" value="C:cytoplasmic vesicle"/>
    <property type="evidence" value="ECO:0007669"/>
    <property type="project" value="UniProtKB-ARBA"/>
</dbReference>
<dbReference type="FunFam" id="1.20.58.900:FF:000002">
    <property type="entry name" value="small G protein signaling modulator 1"/>
    <property type="match status" value="1"/>
</dbReference>
<feature type="compositionally biased region" description="Polar residues" evidence="5">
    <location>
        <begin position="629"/>
        <end position="669"/>
    </location>
</feature>
<evidence type="ECO:0000256" key="5">
    <source>
        <dbReference type="SAM" id="MobiDB-lite"/>
    </source>
</evidence>
<dbReference type="AlphaFoldDB" id="A0AAR2LDE5"/>
<reference evidence="8" key="3">
    <citation type="submission" date="2025-09" db="UniProtKB">
        <authorList>
            <consortium name="Ensembl"/>
        </authorList>
    </citation>
    <scope>IDENTIFICATION</scope>
</reference>
<feature type="domain" description="Rab-GAP TBC" evidence="6">
    <location>
        <begin position="547"/>
        <end position="925"/>
    </location>
</feature>
<feature type="compositionally biased region" description="Low complexity" evidence="5">
    <location>
        <begin position="678"/>
        <end position="690"/>
    </location>
</feature>
<sequence>YFSICHECVKQIMEEAVTRKFVHEDSSHIISFCAVVEACVLHGLKRRAAGFLRSNKLAALFTKVGKIFTPAEDLCKKVQELEQIIENNQSQMSQDSIRKQPRAANLSPQAIKHLWIRTALTEKVLDKIVLYLVENSSKFYEREALLRDPVDGPILASLLVGPCALEYTKAKTANHFWTDPSADELVQRHRIHSGHCRQDSPTKRPALIQKRQSSGSMDDRPSLWARDYVESLHQNSRATLLFGKNNVLVQPTDDMEAIPGYLSLHQTAELMTLKWTPNQLMNGNMGEFDYEKSVYWDYAMTIRLEEIVYLHCHQQVDSGGTVVLVSQDGIQRPPFRFPKGGHLLQFLTCLETGLLPHGQLDPPLWSQRGKGKVFPKLRKRSPHGSCESFSDKDDDEATDYVFRIIYPGSQEFGCSHNDAVGPELMDQSMSMWQPTPRKSSCSSCSQNGSSDGGLPNGCNHDRAPLKLLCETMKYQIISRAFYGWLAYCRHLSTVRTHLSALVNPTIIEPDVPHDARVGLSAEVWKTFLQDSSAYEEAELLRLVYYGGVEPTLRKEVWPFLLGHYHFTMTLKERKESSQSSSSEKQSHACSQSDSNSSTQVFGSVDEVDPIESEPKPKDEKPQPKIPNGTLPNCTSSPDSGHPSSRNFSVTSGLSDCSPSTEDASTQESGTKIPPPEPSAVASEVAVEPPANSSIDSKVKEESMEQTGMPSLELCMEAGLNTSPEGTESALSEEEPEMESLFPKPDSLAVGGEHKNDVASPVSSIGTTYSQELLDLYTLNLHRIDKDVQRCDRNYWYFTTANLEKLRNIMCSYVWQHLDIGYVQGMCDLLAPLLVILDDEAMAFSCFTELMKRMNQNFPHGGAMDTHFANMRSLIQILDSELFELMQQNGDYTHFYFCYRWFLLDFKREMVYDDVFSVWETIWAARTISSGHFVLFIALALVELYRDIILENNMDFTDIIKFFNEMAERHDVPKLVVMARDLVHKVQILIENK</sequence>
<reference evidence="8 9" key="1">
    <citation type="submission" date="2020-10" db="EMBL/GenBank/DDBJ databases">
        <title>Pygocentrus nattereri (red-bellied piranha) genome, fPygNat1, primary haplotype.</title>
        <authorList>
            <person name="Myers G."/>
            <person name="Meyer A."/>
            <person name="Karagic N."/>
            <person name="Pippel M."/>
            <person name="Winkler S."/>
            <person name="Tracey A."/>
            <person name="Wood J."/>
            <person name="Formenti G."/>
            <person name="Howe K."/>
            <person name="Fedrigo O."/>
            <person name="Jarvis E.D."/>
        </authorList>
    </citation>
    <scope>NUCLEOTIDE SEQUENCE [LARGE SCALE GENOMIC DNA]</scope>
</reference>
<feature type="region of interest" description="Disordered" evidence="5">
    <location>
        <begin position="193"/>
        <end position="220"/>
    </location>
</feature>
<accession>A0AAR2LDE5</accession>
<dbReference type="SUPFAM" id="SSF140741">
    <property type="entry name" value="RUN domain-like"/>
    <property type="match status" value="1"/>
</dbReference>
<dbReference type="FunFam" id="1.10.8.270:FF:000006">
    <property type="entry name" value="Small G protein signaling modulator 2"/>
    <property type="match status" value="1"/>
</dbReference>
<comment type="similarity">
    <text evidence="4">Belongs to the RUTBC family.</text>
</comment>
<evidence type="ECO:0000313" key="8">
    <source>
        <dbReference type="Ensembl" id="ENSPNAP00000072729.1"/>
    </source>
</evidence>
<dbReference type="GeneTree" id="ENSGT00940000156871"/>
<dbReference type="SMART" id="SM00593">
    <property type="entry name" value="RUN"/>
    <property type="match status" value="1"/>
</dbReference>
<evidence type="ECO:0008006" key="10">
    <source>
        <dbReference type="Google" id="ProtNLM"/>
    </source>
</evidence>
<dbReference type="InterPro" id="IPR035969">
    <property type="entry name" value="Rab-GAP_TBC_sf"/>
</dbReference>
<feature type="domain" description="RUN" evidence="7">
    <location>
        <begin position="23"/>
        <end position="174"/>
    </location>
</feature>
<dbReference type="SMART" id="SM00164">
    <property type="entry name" value="TBC"/>
    <property type="match status" value="1"/>
</dbReference>
<proteinExistence type="inferred from homology"/>
<organism evidence="8 9">
    <name type="scientific">Pygocentrus nattereri</name>
    <name type="common">Red-bellied piranha</name>
    <dbReference type="NCBI Taxonomy" id="42514"/>
    <lineage>
        <taxon>Eukaryota</taxon>
        <taxon>Metazoa</taxon>
        <taxon>Chordata</taxon>
        <taxon>Craniata</taxon>
        <taxon>Vertebrata</taxon>
        <taxon>Euteleostomi</taxon>
        <taxon>Actinopterygii</taxon>
        <taxon>Neopterygii</taxon>
        <taxon>Teleostei</taxon>
        <taxon>Ostariophysi</taxon>
        <taxon>Characiformes</taxon>
        <taxon>Characoidei</taxon>
        <taxon>Pygocentrus</taxon>
    </lineage>
</organism>
<feature type="compositionally biased region" description="Low complexity" evidence="5">
    <location>
        <begin position="439"/>
        <end position="449"/>
    </location>
</feature>
<feature type="compositionally biased region" description="Low complexity" evidence="5">
    <location>
        <begin position="577"/>
        <end position="592"/>
    </location>
</feature>
<feature type="region of interest" description="Disordered" evidence="5">
    <location>
        <begin position="436"/>
        <end position="456"/>
    </location>
</feature>
<evidence type="ECO:0000256" key="2">
    <source>
        <dbReference type="ARBA" id="ARBA00022468"/>
    </source>
</evidence>
<dbReference type="Gene3D" id="1.10.8.270">
    <property type="entry name" value="putative rabgap domain of human tbc1 domain family member 14 like domains"/>
    <property type="match status" value="1"/>
</dbReference>
<dbReference type="Proteomes" id="UP001501920">
    <property type="component" value="Chromosome 18"/>
</dbReference>
<dbReference type="InterPro" id="IPR037213">
    <property type="entry name" value="Run_dom_sf"/>
</dbReference>
<evidence type="ECO:0000259" key="6">
    <source>
        <dbReference type="PROSITE" id="PS50086"/>
    </source>
</evidence>
<dbReference type="Pfam" id="PF02759">
    <property type="entry name" value="RUN"/>
    <property type="match status" value="1"/>
</dbReference>
<dbReference type="Gene3D" id="2.30.29.230">
    <property type="match status" value="1"/>
</dbReference>
<evidence type="ECO:0000256" key="4">
    <source>
        <dbReference type="ARBA" id="ARBA00034124"/>
    </source>
</evidence>
<dbReference type="PANTHER" id="PTHR22957:SF187">
    <property type="entry name" value="SMALL G PROTEIN SIGNALING MODULATOR 1"/>
    <property type="match status" value="1"/>
</dbReference>
<dbReference type="PROSITE" id="PS50086">
    <property type="entry name" value="TBC_RABGAP"/>
    <property type="match status" value="1"/>
</dbReference>
<evidence type="ECO:0000256" key="3">
    <source>
        <dbReference type="ARBA" id="ARBA00022490"/>
    </source>
</evidence>
<keyword evidence="3" id="KW-0963">Cytoplasm</keyword>
<dbReference type="InterPro" id="IPR037745">
    <property type="entry name" value="SGSM1/2"/>
</dbReference>
<name>A0AAR2LDE5_PYGNA</name>
<evidence type="ECO:0000256" key="1">
    <source>
        <dbReference type="ARBA" id="ARBA00004496"/>
    </source>
</evidence>
<dbReference type="PANTHER" id="PTHR22957">
    <property type="entry name" value="TBC1 DOMAIN FAMILY MEMBER GTPASE-ACTIVATING PROTEIN"/>
    <property type="match status" value="1"/>
</dbReference>
<dbReference type="InterPro" id="IPR004012">
    <property type="entry name" value="Run_dom"/>
</dbReference>
<dbReference type="GO" id="GO:0005096">
    <property type="term" value="F:GTPase activator activity"/>
    <property type="evidence" value="ECO:0007669"/>
    <property type="project" value="UniProtKB-KW"/>
</dbReference>
<dbReference type="PROSITE" id="PS50826">
    <property type="entry name" value="RUN"/>
    <property type="match status" value="1"/>
</dbReference>
<dbReference type="SUPFAM" id="SSF47923">
    <property type="entry name" value="Ypt/Rab-GAP domain of gyp1p"/>
    <property type="match status" value="2"/>
</dbReference>
<feature type="region of interest" description="Disordered" evidence="5">
    <location>
        <begin position="575"/>
        <end position="706"/>
    </location>
</feature>
<evidence type="ECO:0000259" key="7">
    <source>
        <dbReference type="PROSITE" id="PS50826"/>
    </source>
</evidence>
<feature type="compositionally biased region" description="Basic and acidic residues" evidence="5">
    <location>
        <begin position="612"/>
        <end position="622"/>
    </location>
</feature>
<dbReference type="Ensembl" id="ENSPNAT00000069432.1">
    <property type="protein sequence ID" value="ENSPNAP00000072729.1"/>
    <property type="gene ID" value="ENSPNAG00000019476.2"/>
</dbReference>
<dbReference type="Pfam" id="PF00566">
    <property type="entry name" value="RabGAP-TBC"/>
    <property type="match status" value="1"/>
</dbReference>